<dbReference type="EMBL" id="DWWA01000016">
    <property type="protein sequence ID" value="HJC71633.1"/>
    <property type="molecule type" value="Genomic_DNA"/>
</dbReference>
<feature type="transmembrane region" description="Helical" evidence="13">
    <location>
        <begin position="176"/>
        <end position="198"/>
    </location>
</feature>
<dbReference type="InterPro" id="IPR052348">
    <property type="entry name" value="Metallopeptidase_M50B"/>
</dbReference>
<dbReference type="PANTHER" id="PTHR35864:SF1">
    <property type="entry name" value="ZINC METALLOPROTEASE YWHC-RELATED"/>
    <property type="match status" value="1"/>
</dbReference>
<reference evidence="15" key="2">
    <citation type="submission" date="2021-04" db="EMBL/GenBank/DDBJ databases">
        <authorList>
            <person name="Gilroy R."/>
        </authorList>
    </citation>
    <scope>NUCLEOTIDE SEQUENCE</scope>
    <source>
        <strain evidence="15">5933</strain>
    </source>
</reference>
<evidence type="ECO:0000256" key="13">
    <source>
        <dbReference type="SAM" id="Phobius"/>
    </source>
</evidence>
<keyword evidence="4" id="KW-1003">Cell membrane</keyword>
<keyword evidence="10 13" id="KW-1133">Transmembrane helix</keyword>
<evidence type="ECO:0000256" key="4">
    <source>
        <dbReference type="ARBA" id="ARBA00022475"/>
    </source>
</evidence>
<dbReference type="GO" id="GO:0046872">
    <property type="term" value="F:metal ion binding"/>
    <property type="evidence" value="ECO:0007669"/>
    <property type="project" value="UniProtKB-KW"/>
</dbReference>
<dbReference type="InterPro" id="IPR008915">
    <property type="entry name" value="Peptidase_M50"/>
</dbReference>
<keyword evidence="12 13" id="KW-0472">Membrane</keyword>
<keyword evidence="9" id="KW-0862">Zinc</keyword>
<protein>
    <submittedName>
        <fullName evidence="15">Site-2 protease family protein</fullName>
    </submittedName>
</protein>
<feature type="transmembrane region" description="Helical" evidence="13">
    <location>
        <begin position="89"/>
        <end position="116"/>
    </location>
</feature>
<evidence type="ECO:0000256" key="10">
    <source>
        <dbReference type="ARBA" id="ARBA00022989"/>
    </source>
</evidence>
<evidence type="ECO:0000256" key="9">
    <source>
        <dbReference type="ARBA" id="ARBA00022833"/>
    </source>
</evidence>
<evidence type="ECO:0000256" key="7">
    <source>
        <dbReference type="ARBA" id="ARBA00022723"/>
    </source>
</evidence>
<comment type="subcellular location">
    <subcellularLocation>
        <location evidence="2">Cell membrane</location>
        <topology evidence="2">Multi-pass membrane protein</topology>
    </subcellularLocation>
</comment>
<keyword evidence="11" id="KW-0482">Metalloprotease</keyword>
<proteinExistence type="inferred from homology"/>
<organism evidence="15 16">
    <name type="scientific">Candidatus Ruthenibacterium merdavium</name>
    <dbReference type="NCBI Taxonomy" id="2838752"/>
    <lineage>
        <taxon>Bacteria</taxon>
        <taxon>Bacillati</taxon>
        <taxon>Bacillota</taxon>
        <taxon>Clostridia</taxon>
        <taxon>Eubacteriales</taxon>
        <taxon>Oscillospiraceae</taxon>
        <taxon>Ruthenibacterium</taxon>
    </lineage>
</organism>
<comment type="cofactor">
    <cofactor evidence="1">
        <name>Zn(2+)</name>
        <dbReference type="ChEBI" id="CHEBI:29105"/>
    </cofactor>
</comment>
<feature type="transmembrane region" description="Helical" evidence="13">
    <location>
        <begin position="52"/>
        <end position="69"/>
    </location>
</feature>
<dbReference type="GO" id="GO:0005886">
    <property type="term" value="C:plasma membrane"/>
    <property type="evidence" value="ECO:0007669"/>
    <property type="project" value="UniProtKB-SubCell"/>
</dbReference>
<evidence type="ECO:0000256" key="12">
    <source>
        <dbReference type="ARBA" id="ARBA00023136"/>
    </source>
</evidence>
<accession>A0A9D2Q483</accession>
<sequence>MNWSTAALYLARALALLTAIPFHEMAHAWASDRLGDPTAKRCGRLSMNPLRHFDPLGALCMILVGFGWAKPVPVAAVQNFRHPRRDMALSAAAGPAANLLLAYVWMVCYKVVYLFGYNPGSVLWQFVMVVLVTMVQVNLTLAVFNLLPIPPLDGSRIFNLLLPARWYFRIMKYERYIMFGLFICLFAGVLDRPLSFLFQNMMTLFDWGTRYIDWLFLLLRA</sequence>
<evidence type="ECO:0000256" key="2">
    <source>
        <dbReference type="ARBA" id="ARBA00004651"/>
    </source>
</evidence>
<evidence type="ECO:0000256" key="8">
    <source>
        <dbReference type="ARBA" id="ARBA00022801"/>
    </source>
</evidence>
<evidence type="ECO:0000313" key="16">
    <source>
        <dbReference type="Proteomes" id="UP000823918"/>
    </source>
</evidence>
<evidence type="ECO:0000313" key="15">
    <source>
        <dbReference type="EMBL" id="HJC71633.1"/>
    </source>
</evidence>
<evidence type="ECO:0000256" key="11">
    <source>
        <dbReference type="ARBA" id="ARBA00023049"/>
    </source>
</evidence>
<feature type="transmembrane region" description="Helical" evidence="13">
    <location>
        <begin position="122"/>
        <end position="147"/>
    </location>
</feature>
<dbReference type="InterPro" id="IPR044537">
    <property type="entry name" value="Rip2-like"/>
</dbReference>
<evidence type="ECO:0000256" key="5">
    <source>
        <dbReference type="ARBA" id="ARBA00022670"/>
    </source>
</evidence>
<dbReference type="Proteomes" id="UP000823918">
    <property type="component" value="Unassembled WGS sequence"/>
</dbReference>
<dbReference type="PANTHER" id="PTHR35864">
    <property type="entry name" value="ZINC METALLOPROTEASE MJ0611-RELATED"/>
    <property type="match status" value="1"/>
</dbReference>
<feature type="domain" description="Peptidase M50" evidence="14">
    <location>
        <begin position="13"/>
        <end position="166"/>
    </location>
</feature>
<reference evidence="15" key="1">
    <citation type="journal article" date="2021" name="PeerJ">
        <title>Extensive microbial diversity within the chicken gut microbiome revealed by metagenomics and culture.</title>
        <authorList>
            <person name="Gilroy R."/>
            <person name="Ravi A."/>
            <person name="Getino M."/>
            <person name="Pursley I."/>
            <person name="Horton D.L."/>
            <person name="Alikhan N.F."/>
            <person name="Baker D."/>
            <person name="Gharbi K."/>
            <person name="Hall N."/>
            <person name="Watson M."/>
            <person name="Adriaenssens E.M."/>
            <person name="Foster-Nyarko E."/>
            <person name="Jarju S."/>
            <person name="Secka A."/>
            <person name="Antonio M."/>
            <person name="Oren A."/>
            <person name="Chaudhuri R.R."/>
            <person name="La Ragione R."/>
            <person name="Hildebrand F."/>
            <person name="Pallen M.J."/>
        </authorList>
    </citation>
    <scope>NUCLEOTIDE SEQUENCE</scope>
    <source>
        <strain evidence="15">5933</strain>
    </source>
</reference>
<keyword evidence="8" id="KW-0378">Hydrolase</keyword>
<name>A0A9D2Q483_9FIRM</name>
<keyword evidence="5 15" id="KW-0645">Protease</keyword>
<keyword evidence="6 13" id="KW-0812">Transmembrane</keyword>
<dbReference type="GO" id="GO:0008237">
    <property type="term" value="F:metallopeptidase activity"/>
    <property type="evidence" value="ECO:0007669"/>
    <property type="project" value="UniProtKB-KW"/>
</dbReference>
<dbReference type="CDD" id="cd06158">
    <property type="entry name" value="S2P-M50_like_1"/>
    <property type="match status" value="1"/>
</dbReference>
<comment type="caution">
    <text evidence="15">The sequence shown here is derived from an EMBL/GenBank/DDBJ whole genome shotgun (WGS) entry which is preliminary data.</text>
</comment>
<evidence type="ECO:0000259" key="14">
    <source>
        <dbReference type="Pfam" id="PF02163"/>
    </source>
</evidence>
<dbReference type="Pfam" id="PF02163">
    <property type="entry name" value="Peptidase_M50"/>
    <property type="match status" value="1"/>
</dbReference>
<comment type="similarity">
    <text evidence="3">Belongs to the peptidase M50B family.</text>
</comment>
<dbReference type="GO" id="GO:0006508">
    <property type="term" value="P:proteolysis"/>
    <property type="evidence" value="ECO:0007669"/>
    <property type="project" value="UniProtKB-KW"/>
</dbReference>
<evidence type="ECO:0000256" key="3">
    <source>
        <dbReference type="ARBA" id="ARBA00007931"/>
    </source>
</evidence>
<evidence type="ECO:0000256" key="6">
    <source>
        <dbReference type="ARBA" id="ARBA00022692"/>
    </source>
</evidence>
<dbReference type="AlphaFoldDB" id="A0A9D2Q483"/>
<evidence type="ECO:0000256" key="1">
    <source>
        <dbReference type="ARBA" id="ARBA00001947"/>
    </source>
</evidence>
<keyword evidence="7" id="KW-0479">Metal-binding</keyword>
<gene>
    <name evidence="15" type="ORF">H9698_02405</name>
</gene>